<accession>A0ABT1W8W9</accession>
<keyword evidence="13" id="KW-1003">Cell membrane</keyword>
<comment type="function">
    <text evidence="10 13">F(1)F(0) ATP synthase produces ATP from ADP in the presence of a proton or sodium gradient. F-type ATPases consist of two structural domains, F(1) containing the extramembraneous catalytic core and F(0) containing the membrane proton channel, linked together by a central stalk and a peripheral stalk. During catalysis, ATP synthesis in the catalytic domain of F(1) is coupled via a rotary mechanism of the central stalk subunits to proton translocation.</text>
</comment>
<evidence type="ECO:0000256" key="1">
    <source>
        <dbReference type="ARBA" id="ARBA00005513"/>
    </source>
</evidence>
<dbReference type="Proteomes" id="UP001524587">
    <property type="component" value="Unassembled WGS sequence"/>
</dbReference>
<evidence type="ECO:0000256" key="9">
    <source>
        <dbReference type="ARBA" id="ARBA00023310"/>
    </source>
</evidence>
<evidence type="ECO:0000256" key="8">
    <source>
        <dbReference type="ARBA" id="ARBA00023136"/>
    </source>
</evidence>
<keyword evidence="5 13" id="KW-0375">Hydrogen ion transport</keyword>
<gene>
    <name evidence="13" type="primary">atpF</name>
    <name evidence="17" type="ORF">NFI95_08740</name>
</gene>
<feature type="coiled-coil region" evidence="15">
    <location>
        <begin position="82"/>
        <end position="153"/>
    </location>
</feature>
<evidence type="ECO:0000256" key="6">
    <source>
        <dbReference type="ARBA" id="ARBA00022989"/>
    </source>
</evidence>
<dbReference type="PANTHER" id="PTHR33445:SF1">
    <property type="entry name" value="ATP SYNTHASE SUBUNIT B"/>
    <property type="match status" value="1"/>
</dbReference>
<comment type="subcellular location">
    <subcellularLocation>
        <location evidence="13">Cell membrane</location>
        <topology evidence="13">Single-pass membrane protein</topology>
    </subcellularLocation>
    <subcellularLocation>
        <location evidence="12">Endomembrane system</location>
        <topology evidence="12">Single-pass membrane protein</topology>
    </subcellularLocation>
</comment>
<feature type="signal peptide" evidence="16">
    <location>
        <begin position="1"/>
        <end position="28"/>
    </location>
</feature>
<evidence type="ECO:0000313" key="17">
    <source>
        <dbReference type="EMBL" id="MCQ8278536.1"/>
    </source>
</evidence>
<proteinExistence type="inferred from homology"/>
<keyword evidence="3 13" id="KW-0138">CF(0)</keyword>
<dbReference type="RefSeq" id="WP_422864017.1">
    <property type="nucleotide sequence ID" value="NZ_JAMSKV010000006.1"/>
</dbReference>
<comment type="caution">
    <text evidence="17">The sequence shown here is derived from an EMBL/GenBank/DDBJ whole genome shotgun (WGS) entry which is preliminary data.</text>
</comment>
<dbReference type="HAMAP" id="MF_01398">
    <property type="entry name" value="ATP_synth_b_bprime"/>
    <property type="match status" value="1"/>
</dbReference>
<keyword evidence="15" id="KW-0175">Coiled coil</keyword>
<evidence type="ECO:0000256" key="15">
    <source>
        <dbReference type="SAM" id="Coils"/>
    </source>
</evidence>
<sequence>MSRALRIAILSFAATPAAFLLSSGPAFAEGMPQLKFNNPLTVAQLFWGAVIFLLLYLVLSRSALPRVGSVLEERRRRIDSDLDAAKAARNEADRAMIELRRARRDAAAEAAAMVDKVVNEARAEAAARTAEMNARLEADVARAEESVAAARATAMGSLREVAAGTAQTLVERLTGQAADAGLVGAKVDAALAARPAA</sequence>
<comment type="function">
    <text evidence="11">Component of the F(0) channel, it forms part of the peripheral stalk, linking F(1) to F(0). The b'-subunit is a diverged and duplicated form of b found in plants and photosynthetic bacteria.</text>
</comment>
<evidence type="ECO:0000256" key="3">
    <source>
        <dbReference type="ARBA" id="ARBA00022547"/>
    </source>
</evidence>
<keyword evidence="18" id="KW-1185">Reference proteome</keyword>
<dbReference type="Pfam" id="PF00430">
    <property type="entry name" value="ATP-synt_B"/>
    <property type="match status" value="1"/>
</dbReference>
<dbReference type="CDD" id="cd06503">
    <property type="entry name" value="ATP-synt_Fo_b"/>
    <property type="match status" value="1"/>
</dbReference>
<evidence type="ECO:0000256" key="7">
    <source>
        <dbReference type="ARBA" id="ARBA00023065"/>
    </source>
</evidence>
<evidence type="ECO:0000256" key="14">
    <source>
        <dbReference type="RuleBase" id="RU003848"/>
    </source>
</evidence>
<evidence type="ECO:0000256" key="12">
    <source>
        <dbReference type="ARBA" id="ARBA00037847"/>
    </source>
</evidence>
<organism evidence="17 18">
    <name type="scientific">Endosaccharibacter trunci</name>
    <dbReference type="NCBI Taxonomy" id="2812733"/>
    <lineage>
        <taxon>Bacteria</taxon>
        <taxon>Pseudomonadati</taxon>
        <taxon>Pseudomonadota</taxon>
        <taxon>Alphaproteobacteria</taxon>
        <taxon>Acetobacterales</taxon>
        <taxon>Acetobacteraceae</taxon>
        <taxon>Endosaccharibacter</taxon>
    </lineage>
</organism>
<keyword evidence="16" id="KW-0732">Signal</keyword>
<comment type="subunit">
    <text evidence="13">F-type ATPases have 2 components, F(1) - the catalytic core - and F(0) - the membrane proton channel. F(1) has five subunits: alpha(3), beta(3), gamma(1), delta(1), epsilon(1). F(0) has three main subunits: a(1), b(2) and c(10-14). The alpha and beta chains form an alternating ring which encloses part of the gamma chain. F(1) is attached to F(0) by a central stalk formed by the gamma and epsilon chains, while a peripheral stalk is formed by the delta and b chains.</text>
</comment>
<feature type="transmembrane region" description="Helical" evidence="13">
    <location>
        <begin position="44"/>
        <end position="64"/>
    </location>
</feature>
<evidence type="ECO:0000256" key="2">
    <source>
        <dbReference type="ARBA" id="ARBA00022448"/>
    </source>
</evidence>
<evidence type="ECO:0000256" key="5">
    <source>
        <dbReference type="ARBA" id="ARBA00022781"/>
    </source>
</evidence>
<evidence type="ECO:0000256" key="16">
    <source>
        <dbReference type="SAM" id="SignalP"/>
    </source>
</evidence>
<protein>
    <recommendedName>
        <fullName evidence="13">ATP synthase subunit b</fullName>
    </recommendedName>
    <alternativeName>
        <fullName evidence="13">ATP synthase F(0) sector subunit b</fullName>
    </alternativeName>
    <alternativeName>
        <fullName evidence="13">ATPase subunit I</fullName>
    </alternativeName>
    <alternativeName>
        <fullName evidence="13">F-type ATPase subunit b</fullName>
        <shortName evidence="13">F-ATPase subunit b</shortName>
    </alternativeName>
</protein>
<dbReference type="PANTHER" id="PTHR33445">
    <property type="entry name" value="ATP SYNTHASE SUBUNIT B', CHLOROPLASTIC"/>
    <property type="match status" value="1"/>
</dbReference>
<comment type="similarity">
    <text evidence="1 13 14">Belongs to the ATPase B chain family.</text>
</comment>
<evidence type="ECO:0000313" key="18">
    <source>
        <dbReference type="Proteomes" id="UP001524587"/>
    </source>
</evidence>
<evidence type="ECO:0000256" key="13">
    <source>
        <dbReference type="HAMAP-Rule" id="MF_01398"/>
    </source>
</evidence>
<keyword evidence="7 13" id="KW-0406">Ion transport</keyword>
<keyword evidence="4 13" id="KW-0812">Transmembrane</keyword>
<reference evidence="17 18" key="1">
    <citation type="submission" date="2022-06" db="EMBL/GenBank/DDBJ databases">
        <title>Endosaccharibacter gen. nov., sp. nov., endophytic bacteria isolated from sugarcane.</title>
        <authorList>
            <person name="Pitiwittayakul N."/>
            <person name="Yukphan P."/>
            <person name="Charoenyingcharoen P."/>
            <person name="Tanasupawat S."/>
        </authorList>
    </citation>
    <scope>NUCLEOTIDE SEQUENCE [LARGE SCALE GENOMIC DNA]</scope>
    <source>
        <strain evidence="17 18">KSS8</strain>
    </source>
</reference>
<keyword evidence="8 13" id="KW-0472">Membrane</keyword>
<feature type="chain" id="PRO_5046900493" description="ATP synthase subunit b" evidence="16">
    <location>
        <begin position="29"/>
        <end position="197"/>
    </location>
</feature>
<evidence type="ECO:0000256" key="4">
    <source>
        <dbReference type="ARBA" id="ARBA00022692"/>
    </source>
</evidence>
<dbReference type="InterPro" id="IPR002146">
    <property type="entry name" value="ATP_synth_b/b'su_bac/chlpt"/>
</dbReference>
<name>A0ABT1W8W9_9PROT</name>
<evidence type="ECO:0000256" key="11">
    <source>
        <dbReference type="ARBA" id="ARBA00025614"/>
    </source>
</evidence>
<evidence type="ECO:0000256" key="10">
    <source>
        <dbReference type="ARBA" id="ARBA00025198"/>
    </source>
</evidence>
<keyword evidence="9 13" id="KW-0066">ATP synthesis</keyword>
<keyword evidence="6 13" id="KW-1133">Transmembrane helix</keyword>
<keyword evidence="2 13" id="KW-0813">Transport</keyword>
<dbReference type="EMBL" id="JAMSKV010000006">
    <property type="protein sequence ID" value="MCQ8278536.1"/>
    <property type="molecule type" value="Genomic_DNA"/>
</dbReference>
<dbReference type="InterPro" id="IPR050059">
    <property type="entry name" value="ATP_synthase_B_chain"/>
</dbReference>